<dbReference type="WBParaSite" id="ACRNAN_Path_1233.g4815.t1">
    <property type="protein sequence ID" value="ACRNAN_Path_1233.g4815.t1"/>
    <property type="gene ID" value="ACRNAN_Path_1233.g4815"/>
</dbReference>
<keyword evidence="3" id="KW-0436">Ligase</keyword>
<feature type="domain" description="AMP-dependent synthetase/ligase" evidence="5">
    <location>
        <begin position="54"/>
        <end position="416"/>
    </location>
</feature>
<comment type="similarity">
    <text evidence="2">Belongs to the ATP-dependent AMP-binding enzyme family.</text>
</comment>
<evidence type="ECO:0000256" key="1">
    <source>
        <dbReference type="ARBA" id="ARBA00004275"/>
    </source>
</evidence>
<name>A0A914BXW9_9BILA</name>
<evidence type="ECO:0000256" key="3">
    <source>
        <dbReference type="ARBA" id="ARBA00022598"/>
    </source>
</evidence>
<accession>A0A914BXW9</accession>
<dbReference type="InterPro" id="IPR020845">
    <property type="entry name" value="AMP-binding_CS"/>
</dbReference>
<dbReference type="Pfam" id="PF00501">
    <property type="entry name" value="AMP-binding"/>
    <property type="match status" value="1"/>
</dbReference>
<sequence length="558" mass="62932">MQILVVAPERTQNAYQRFKKIHAAQIVVSKMAQKFIDPPDISFTNYFLDIISEFSEDVALIDPLTEKELKFSDFKIEIENFYLTLAKIGIHKNEVVGIFAGNSPEYLFLCLACWKLGAIICPLNPAYKRGEFEKYFKEVAISWLFTEKEYLEKFANVDIIATNKIFILEEFTKISIKEKCPIEKCHQAVKNNDNAVIFYSSGTTGPPKGVVLTHNALSAHLAIIISLRNSHDFLILTPNDTVFGVLPYFHAGGLLTLFCMLAQRAKVIINRKFSEEEFLKTIEKYQASILNLVPPLLEFLAYSPKISSYKLSSLRYIYVGAAKVNPELQNAVECRLQNLGETRLEKIIQLYGLTEAGVIVLMSPINEIASKKEGTCGIPLPGVECKIVYSESLQEVAPGDTGELILKTKTMMKEYFGEPEKTRQTFTSEGWLRTGDLVYKDSDGYFYIVGRVKELLKVRGWQVSPYELEEALKHNFSSIKEVVIIGLPDSSSGEIPAAVIVLQKDHQLDSKDVEDFVKDNFVSYKQLKGGVFFVDELPQTASGKINRPAVLNMVFKNN</sequence>
<comment type="subcellular location">
    <subcellularLocation>
        <location evidence="1">Peroxisome</location>
    </subcellularLocation>
</comment>
<dbReference type="PROSITE" id="PS00455">
    <property type="entry name" value="AMP_BINDING"/>
    <property type="match status" value="1"/>
</dbReference>
<dbReference type="Proteomes" id="UP000887540">
    <property type="component" value="Unplaced"/>
</dbReference>
<reference evidence="8" key="1">
    <citation type="submission" date="2022-11" db="UniProtKB">
        <authorList>
            <consortium name="WormBaseParasite"/>
        </authorList>
    </citation>
    <scope>IDENTIFICATION</scope>
</reference>
<dbReference type="InterPro" id="IPR025110">
    <property type="entry name" value="AMP-bd_C"/>
</dbReference>
<dbReference type="InterPro" id="IPR000873">
    <property type="entry name" value="AMP-dep_synth/lig_dom"/>
</dbReference>
<evidence type="ECO:0000313" key="7">
    <source>
        <dbReference type="Proteomes" id="UP000887540"/>
    </source>
</evidence>
<dbReference type="PANTHER" id="PTHR24096">
    <property type="entry name" value="LONG-CHAIN-FATTY-ACID--COA LIGASE"/>
    <property type="match status" value="1"/>
</dbReference>
<dbReference type="Gene3D" id="3.40.50.12780">
    <property type="entry name" value="N-terminal domain of ligase-like"/>
    <property type="match status" value="1"/>
</dbReference>
<dbReference type="GO" id="GO:0005777">
    <property type="term" value="C:peroxisome"/>
    <property type="evidence" value="ECO:0007669"/>
    <property type="project" value="UniProtKB-SubCell"/>
</dbReference>
<dbReference type="AlphaFoldDB" id="A0A914BXW9"/>
<protein>
    <submittedName>
        <fullName evidence="8">Uncharacterized protein</fullName>
    </submittedName>
</protein>
<dbReference type="InterPro" id="IPR045851">
    <property type="entry name" value="AMP-bd_C_sf"/>
</dbReference>
<evidence type="ECO:0000259" key="5">
    <source>
        <dbReference type="Pfam" id="PF00501"/>
    </source>
</evidence>
<proteinExistence type="inferred from homology"/>
<feature type="domain" description="AMP-binding enzyme C-terminal" evidence="6">
    <location>
        <begin position="468"/>
        <end position="544"/>
    </location>
</feature>
<keyword evidence="7" id="KW-1185">Reference proteome</keyword>
<evidence type="ECO:0000259" key="6">
    <source>
        <dbReference type="Pfam" id="PF13193"/>
    </source>
</evidence>
<dbReference type="Gene3D" id="3.30.300.30">
    <property type="match status" value="1"/>
</dbReference>
<evidence type="ECO:0000313" key="8">
    <source>
        <dbReference type="WBParaSite" id="ACRNAN_Path_1233.g4815.t1"/>
    </source>
</evidence>
<dbReference type="InterPro" id="IPR042099">
    <property type="entry name" value="ANL_N_sf"/>
</dbReference>
<dbReference type="SUPFAM" id="SSF56801">
    <property type="entry name" value="Acetyl-CoA synthetase-like"/>
    <property type="match status" value="1"/>
</dbReference>
<dbReference type="PANTHER" id="PTHR24096:SF149">
    <property type="entry name" value="AMP-BINDING DOMAIN-CONTAINING PROTEIN-RELATED"/>
    <property type="match status" value="1"/>
</dbReference>
<dbReference type="GO" id="GO:0016405">
    <property type="term" value="F:CoA-ligase activity"/>
    <property type="evidence" value="ECO:0007669"/>
    <property type="project" value="TreeGrafter"/>
</dbReference>
<organism evidence="7 8">
    <name type="scientific">Acrobeloides nanus</name>
    <dbReference type="NCBI Taxonomy" id="290746"/>
    <lineage>
        <taxon>Eukaryota</taxon>
        <taxon>Metazoa</taxon>
        <taxon>Ecdysozoa</taxon>
        <taxon>Nematoda</taxon>
        <taxon>Chromadorea</taxon>
        <taxon>Rhabditida</taxon>
        <taxon>Tylenchina</taxon>
        <taxon>Cephalobomorpha</taxon>
        <taxon>Cephaloboidea</taxon>
        <taxon>Cephalobidae</taxon>
        <taxon>Acrobeloides</taxon>
    </lineage>
</organism>
<evidence type="ECO:0000256" key="4">
    <source>
        <dbReference type="ARBA" id="ARBA00023140"/>
    </source>
</evidence>
<dbReference type="Pfam" id="PF13193">
    <property type="entry name" value="AMP-binding_C"/>
    <property type="match status" value="1"/>
</dbReference>
<keyword evidence="4" id="KW-0576">Peroxisome</keyword>
<evidence type="ECO:0000256" key="2">
    <source>
        <dbReference type="ARBA" id="ARBA00006432"/>
    </source>
</evidence>